<evidence type="ECO:0000259" key="6">
    <source>
        <dbReference type="Pfam" id="PF07685"/>
    </source>
</evidence>
<dbReference type="PROSITE" id="PS51274">
    <property type="entry name" value="GATASE_COBBQ"/>
    <property type="match status" value="1"/>
</dbReference>
<proteinExistence type="inferred from homology"/>
<dbReference type="RefSeq" id="WP_211320343.1">
    <property type="nucleotide sequence ID" value="NZ_QGGL01000004.1"/>
</dbReference>
<comment type="caution">
    <text evidence="7">The sequence shown here is derived from an EMBL/GenBank/DDBJ whole genome shotgun (WGS) entry which is preliminary data.</text>
</comment>
<dbReference type="GO" id="GO:0015420">
    <property type="term" value="F:ABC-type vitamin B12 transporter activity"/>
    <property type="evidence" value="ECO:0007669"/>
    <property type="project" value="UniProtKB-UniRule"/>
</dbReference>
<accession>A0A316DDF2</accession>
<comment type="pathway">
    <text evidence="1 4">Cofactor biosynthesis; adenosylcobalamin biosynthesis.</text>
</comment>
<dbReference type="CDD" id="cd01750">
    <property type="entry name" value="GATase1_CobQ"/>
    <property type="match status" value="1"/>
</dbReference>
<dbReference type="Proteomes" id="UP000245634">
    <property type="component" value="Unassembled WGS sequence"/>
</dbReference>
<protein>
    <recommendedName>
        <fullName evidence="4">Cobyric acid synthase</fullName>
    </recommendedName>
</protein>
<comment type="function">
    <text evidence="4">Catalyzes amidations at positions B, D, E, and G on adenosylcobyrinic A,C-diamide. NH(2) groups are provided by glutamine, and one molecule of ATP is hydrogenolyzed for each amidation.</text>
</comment>
<keyword evidence="2 4" id="KW-0169">Cobalamin biosynthesis</keyword>
<dbReference type="NCBIfam" id="NF001989">
    <property type="entry name" value="PRK00784.1"/>
    <property type="match status" value="1"/>
</dbReference>
<feature type="active site" description="Nucleophile" evidence="4">
    <location>
        <position position="336"/>
    </location>
</feature>
<keyword evidence="8" id="KW-1185">Reference proteome</keyword>
<dbReference type="UniPathway" id="UPA00148"/>
<organism evidence="7 8">
    <name type="scientific">Tumebacillus permanentifrigoris</name>
    <dbReference type="NCBI Taxonomy" id="378543"/>
    <lineage>
        <taxon>Bacteria</taxon>
        <taxon>Bacillati</taxon>
        <taxon>Bacillota</taxon>
        <taxon>Bacilli</taxon>
        <taxon>Bacillales</taxon>
        <taxon>Alicyclobacillaceae</taxon>
        <taxon>Tumebacillus</taxon>
    </lineage>
</organism>
<dbReference type="SUPFAM" id="SSF52540">
    <property type="entry name" value="P-loop containing nucleoside triphosphate hydrolases"/>
    <property type="match status" value="1"/>
</dbReference>
<dbReference type="NCBIfam" id="TIGR00313">
    <property type="entry name" value="cobQ"/>
    <property type="match status" value="1"/>
</dbReference>
<evidence type="ECO:0000256" key="1">
    <source>
        <dbReference type="ARBA" id="ARBA00004953"/>
    </source>
</evidence>
<evidence type="ECO:0000256" key="3">
    <source>
        <dbReference type="ARBA" id="ARBA00022962"/>
    </source>
</evidence>
<feature type="domain" description="CobB/CobQ-like glutamine amidotransferase" evidence="6">
    <location>
        <begin position="258"/>
        <end position="444"/>
    </location>
</feature>
<dbReference type="InterPro" id="IPR004459">
    <property type="entry name" value="CobQ_synth"/>
</dbReference>
<dbReference type="InterPro" id="IPR027417">
    <property type="entry name" value="P-loop_NTPase"/>
</dbReference>
<dbReference type="Pfam" id="PF01656">
    <property type="entry name" value="CbiA"/>
    <property type="match status" value="1"/>
</dbReference>
<dbReference type="PANTHER" id="PTHR21343:SF1">
    <property type="entry name" value="COBYRIC ACID SYNTHASE"/>
    <property type="match status" value="1"/>
</dbReference>
<dbReference type="HAMAP" id="MF_00028">
    <property type="entry name" value="CobQ"/>
    <property type="match status" value="1"/>
</dbReference>
<reference evidence="7 8" key="1">
    <citation type="submission" date="2018-05" db="EMBL/GenBank/DDBJ databases">
        <title>Genomic Encyclopedia of Type Strains, Phase IV (KMG-IV): sequencing the most valuable type-strain genomes for metagenomic binning, comparative biology and taxonomic classification.</title>
        <authorList>
            <person name="Goeker M."/>
        </authorList>
    </citation>
    <scope>NUCLEOTIDE SEQUENCE [LARGE SCALE GENOMIC DNA]</scope>
    <source>
        <strain evidence="7 8">DSM 18773</strain>
    </source>
</reference>
<keyword evidence="3 4" id="KW-0315">Glutamine amidotransferase</keyword>
<evidence type="ECO:0000259" key="5">
    <source>
        <dbReference type="Pfam" id="PF01656"/>
    </source>
</evidence>
<dbReference type="GO" id="GO:0009236">
    <property type="term" value="P:cobalamin biosynthetic process"/>
    <property type="evidence" value="ECO:0007669"/>
    <property type="project" value="UniProtKB-UniRule"/>
</dbReference>
<comment type="similarity">
    <text evidence="4">Belongs to the CobB/CobQ family. CobQ subfamily.</text>
</comment>
<dbReference type="Gene3D" id="3.40.50.300">
    <property type="entry name" value="P-loop containing nucleotide triphosphate hydrolases"/>
    <property type="match status" value="1"/>
</dbReference>
<dbReference type="InterPro" id="IPR029062">
    <property type="entry name" value="Class_I_gatase-like"/>
</dbReference>
<evidence type="ECO:0000313" key="8">
    <source>
        <dbReference type="Proteomes" id="UP000245634"/>
    </source>
</evidence>
<dbReference type="PANTHER" id="PTHR21343">
    <property type="entry name" value="DETHIOBIOTIN SYNTHETASE"/>
    <property type="match status" value="1"/>
</dbReference>
<sequence length="504" mass="55658">MTLIHALMIQGTSSDAGKSLLCTGLCRIFKEDGVHVAPFKSQNMALNSYITSDGGEIGRAQGVQAEACGLEATVDMNPILLKPKAEMISEVIVHGKHFADLEAFSYREEYVPKVLPKVAESIERLATQFDLLVVEGAGSPAEINLKDRDIANMRIADMLDCPVLLVADIERGGVFASLVGTLELLEPHERARVKGFLINKFRGRKELLDSGLVWLEERTGIPVLGVIPHFDHGIDPEDSLALDSLRLKARDRADADLDIAVIKFPRISNFTDVVPLQEESGVNVRFVSSARALGKPDLILLPGSKNTVEDLLWLRHTGLADAILALDGKHTIVGLCGGFQMLGETLYDPDRVESVHEHVSGLGLLTLETTFLAEKKTIRNRGRLLPQAFSAHEVEGYEIHLGRTDRKSDAPFLQFDSGEFDGAISKDGRVIGTYLHGLFQNRAFTRDFLNHLRVQKGIAPLLGDVETEAERREKSYARLAAHLRQHVDLERVYEIIGGRHVYVD</sequence>
<dbReference type="GO" id="GO:0003824">
    <property type="term" value="F:catalytic activity"/>
    <property type="evidence" value="ECO:0007669"/>
    <property type="project" value="InterPro"/>
</dbReference>
<dbReference type="AlphaFoldDB" id="A0A316DDF2"/>
<evidence type="ECO:0000256" key="4">
    <source>
        <dbReference type="HAMAP-Rule" id="MF_00028"/>
    </source>
</evidence>
<gene>
    <name evidence="4" type="primary">cobQ</name>
    <name evidence="7" type="ORF">C7459_10417</name>
</gene>
<dbReference type="InterPro" id="IPR011698">
    <property type="entry name" value="GATase_3"/>
</dbReference>
<name>A0A316DDF2_9BACL</name>
<dbReference type="PROSITE" id="PS51273">
    <property type="entry name" value="GATASE_TYPE_1"/>
    <property type="match status" value="1"/>
</dbReference>
<dbReference type="InterPro" id="IPR047045">
    <property type="entry name" value="CobQ_N"/>
</dbReference>
<dbReference type="InterPro" id="IPR033949">
    <property type="entry name" value="CobQ_GATase1"/>
</dbReference>
<dbReference type="Pfam" id="PF07685">
    <property type="entry name" value="GATase_3"/>
    <property type="match status" value="1"/>
</dbReference>
<dbReference type="Gene3D" id="3.40.50.880">
    <property type="match status" value="1"/>
</dbReference>
<dbReference type="InterPro" id="IPR002586">
    <property type="entry name" value="CobQ/CobB/MinD/ParA_Nub-bd_dom"/>
</dbReference>
<dbReference type="EMBL" id="QGGL01000004">
    <property type="protein sequence ID" value="PWK14820.1"/>
    <property type="molecule type" value="Genomic_DNA"/>
</dbReference>
<dbReference type="CDD" id="cd05389">
    <property type="entry name" value="CobQ_N"/>
    <property type="match status" value="1"/>
</dbReference>
<dbReference type="SUPFAM" id="SSF52317">
    <property type="entry name" value="Class I glutamine amidotransferase-like"/>
    <property type="match status" value="1"/>
</dbReference>
<feature type="active site" evidence="4">
    <location>
        <position position="436"/>
    </location>
</feature>
<feature type="domain" description="CobQ/CobB/MinD/ParA nucleotide binding" evidence="5">
    <location>
        <begin position="7"/>
        <end position="229"/>
    </location>
</feature>
<evidence type="ECO:0000256" key="2">
    <source>
        <dbReference type="ARBA" id="ARBA00022573"/>
    </source>
</evidence>
<evidence type="ECO:0000313" key="7">
    <source>
        <dbReference type="EMBL" id="PWK14820.1"/>
    </source>
</evidence>